<dbReference type="Pfam" id="PF00675">
    <property type="entry name" value="Peptidase_M16"/>
    <property type="match status" value="1"/>
</dbReference>
<dbReference type="GO" id="GO:0006508">
    <property type="term" value="P:proteolysis"/>
    <property type="evidence" value="ECO:0007669"/>
    <property type="project" value="UniProtKB-KW"/>
</dbReference>
<keyword evidence="4" id="KW-0378">Hydrolase</keyword>
<dbReference type="Gene3D" id="3.30.830.10">
    <property type="entry name" value="Metalloenzyme, LuxS/M16 peptidase-like"/>
    <property type="match status" value="2"/>
</dbReference>
<dbReference type="OrthoDB" id="9811314at2"/>
<dbReference type="KEGG" id="fam:OYT1_ch0594"/>
<keyword evidence="5" id="KW-1185">Reference proteome</keyword>
<feature type="signal peptide" evidence="1">
    <location>
        <begin position="1"/>
        <end position="20"/>
    </location>
</feature>
<sequence length="438" mass="47237">MRTKILITLIGLFSAASAWAGPQIQTWQAPSGAQVLFVENHDLPMLDVAVNFAAGSAHDSIENSGLAALTHGLLDHGSADLSEDEVAKRLADVGAQLGGGFDSDRAAISLRTLSHPVEREQALSILAQVVQQPVFPETVVEREKARIIAGLKEAETHPEHLADKAFRTAVFGAHPYALSGSGEVVTVSRLSRPEIEAFYRAHYVAQTSVVTLMGDVTRAEAEAIAQRLTERLPKSGSVFTVPQVLPLAAASEQRITHPATQSHLLIGAPGMSRTDPDYFALYVGNYVLGGGGFVSRLMEEVREKRGLAYDVHSYFVPMQQAGAFQIGLQTKGEQADQALELVRKVVADFIANGPTEKELVAAKQNIVGGFPLRVDSNRKILEYLSVIGFYHLPLSYLDDFTLRVEQVTTAQIRAAFARHLDPSKMATVIVGGGVGEPK</sequence>
<dbReference type="STRING" id="1188319.OYT1_00158"/>
<reference evidence="4 5" key="1">
    <citation type="submission" date="2018-06" db="EMBL/GenBank/DDBJ databases">
        <title>OYT1 Genome Sequencing.</title>
        <authorList>
            <person name="Kato S."/>
            <person name="Itoh T."/>
            <person name="Ohkuma M."/>
        </authorList>
    </citation>
    <scope>NUCLEOTIDE SEQUENCE [LARGE SCALE GENOMIC DNA]</scope>
    <source>
        <strain evidence="4 5">OYT1</strain>
    </source>
</reference>
<dbReference type="GO" id="GO:0008233">
    <property type="term" value="F:peptidase activity"/>
    <property type="evidence" value="ECO:0007669"/>
    <property type="project" value="UniProtKB-KW"/>
</dbReference>
<evidence type="ECO:0000313" key="5">
    <source>
        <dbReference type="Proteomes" id="UP000033070"/>
    </source>
</evidence>
<dbReference type="AlphaFoldDB" id="A0A2Z6G9G0"/>
<evidence type="ECO:0000259" key="3">
    <source>
        <dbReference type="Pfam" id="PF05193"/>
    </source>
</evidence>
<dbReference type="InterPro" id="IPR011249">
    <property type="entry name" value="Metalloenz_LuxS/M16"/>
</dbReference>
<dbReference type="GO" id="GO:0046872">
    <property type="term" value="F:metal ion binding"/>
    <property type="evidence" value="ECO:0007669"/>
    <property type="project" value="InterPro"/>
</dbReference>
<protein>
    <submittedName>
        <fullName evidence="4">Putative zinc protease</fullName>
    </submittedName>
</protein>
<dbReference type="PANTHER" id="PTHR11851:SF224">
    <property type="entry name" value="PROCESSING PROTEASE"/>
    <property type="match status" value="1"/>
</dbReference>
<dbReference type="InterPro" id="IPR007863">
    <property type="entry name" value="Peptidase_M16_C"/>
</dbReference>
<feature type="chain" id="PRO_5017185277" evidence="1">
    <location>
        <begin position="21"/>
        <end position="438"/>
    </location>
</feature>
<evidence type="ECO:0000259" key="2">
    <source>
        <dbReference type="Pfam" id="PF00675"/>
    </source>
</evidence>
<dbReference type="EMBL" id="AP018738">
    <property type="protein sequence ID" value="BBE50161.1"/>
    <property type="molecule type" value="Genomic_DNA"/>
</dbReference>
<evidence type="ECO:0000256" key="1">
    <source>
        <dbReference type="SAM" id="SignalP"/>
    </source>
</evidence>
<proteinExistence type="predicted"/>
<dbReference type="Proteomes" id="UP000033070">
    <property type="component" value="Chromosome"/>
</dbReference>
<accession>A0A2Z6G9G0</accession>
<dbReference type="PANTHER" id="PTHR11851">
    <property type="entry name" value="METALLOPROTEASE"/>
    <property type="match status" value="1"/>
</dbReference>
<organism evidence="4 5">
    <name type="scientific">Ferriphaselus amnicola</name>
    <dbReference type="NCBI Taxonomy" id="1188319"/>
    <lineage>
        <taxon>Bacteria</taxon>
        <taxon>Pseudomonadati</taxon>
        <taxon>Pseudomonadota</taxon>
        <taxon>Betaproteobacteria</taxon>
        <taxon>Nitrosomonadales</taxon>
        <taxon>Gallionellaceae</taxon>
        <taxon>Ferriphaselus</taxon>
    </lineage>
</organism>
<name>A0A2Z6G9G0_9PROT</name>
<dbReference type="SUPFAM" id="SSF63411">
    <property type="entry name" value="LuxS/MPP-like metallohydrolase"/>
    <property type="match status" value="2"/>
</dbReference>
<keyword evidence="1" id="KW-0732">Signal</keyword>
<feature type="domain" description="Peptidase M16 N-terminal" evidence="2">
    <location>
        <begin position="38"/>
        <end position="176"/>
    </location>
</feature>
<evidence type="ECO:0000313" key="4">
    <source>
        <dbReference type="EMBL" id="BBE50161.1"/>
    </source>
</evidence>
<gene>
    <name evidence="4" type="ORF">OYT1_ch0594</name>
</gene>
<dbReference type="InterPro" id="IPR011765">
    <property type="entry name" value="Pept_M16_N"/>
</dbReference>
<dbReference type="RefSeq" id="WP_062625426.1">
    <property type="nucleotide sequence ID" value="NZ_AP018738.1"/>
</dbReference>
<keyword evidence="4" id="KW-0645">Protease</keyword>
<dbReference type="InterPro" id="IPR050361">
    <property type="entry name" value="MPP/UQCRC_Complex"/>
</dbReference>
<feature type="domain" description="Peptidase M16 C-terminal" evidence="3">
    <location>
        <begin position="190"/>
        <end position="365"/>
    </location>
</feature>
<dbReference type="Pfam" id="PF05193">
    <property type="entry name" value="Peptidase_M16_C"/>
    <property type="match status" value="1"/>
</dbReference>